<evidence type="ECO:0000313" key="2">
    <source>
        <dbReference type="Proteomes" id="UP000198480"/>
    </source>
</evidence>
<dbReference type="Pfam" id="PF13366">
    <property type="entry name" value="PDDEXK_3"/>
    <property type="match status" value="1"/>
</dbReference>
<keyword evidence="2" id="KW-1185">Reference proteome</keyword>
<dbReference type="OrthoDB" id="1119698at2"/>
<accession>A0A239EBP1</accession>
<dbReference type="Gene3D" id="3.90.320.10">
    <property type="match status" value="1"/>
</dbReference>
<evidence type="ECO:0000313" key="1">
    <source>
        <dbReference type="EMBL" id="SNS42027.1"/>
    </source>
</evidence>
<organism evidence="1 2">
    <name type="scientific">Belliella buryatensis</name>
    <dbReference type="NCBI Taxonomy" id="1500549"/>
    <lineage>
        <taxon>Bacteria</taxon>
        <taxon>Pseudomonadati</taxon>
        <taxon>Bacteroidota</taxon>
        <taxon>Cytophagia</taxon>
        <taxon>Cytophagales</taxon>
        <taxon>Cyclobacteriaceae</taxon>
        <taxon>Belliella</taxon>
    </lineage>
</organism>
<proteinExistence type="predicted"/>
<dbReference type="RefSeq" id="WP_089240657.1">
    <property type="nucleotide sequence ID" value="NZ_FZOK01000009.1"/>
</dbReference>
<dbReference type="EMBL" id="FZOK01000009">
    <property type="protein sequence ID" value="SNS42027.1"/>
    <property type="molecule type" value="Genomic_DNA"/>
</dbReference>
<reference evidence="2" key="1">
    <citation type="submission" date="2017-06" db="EMBL/GenBank/DDBJ databases">
        <authorList>
            <person name="Varghese N."/>
            <person name="Submissions S."/>
        </authorList>
    </citation>
    <scope>NUCLEOTIDE SEQUENCE [LARGE SCALE GENOMIC DNA]</scope>
    <source>
        <strain evidence="2">5C</strain>
    </source>
</reference>
<dbReference type="Proteomes" id="UP000198480">
    <property type="component" value="Unassembled WGS sequence"/>
</dbReference>
<dbReference type="AlphaFoldDB" id="A0A239EBP1"/>
<protein>
    <submittedName>
        <fullName evidence="1">GxxExxY protein</fullName>
    </submittedName>
</protein>
<dbReference type="InterPro" id="IPR026350">
    <property type="entry name" value="GxxExxY"/>
</dbReference>
<dbReference type="InterPro" id="IPR011604">
    <property type="entry name" value="PDDEXK-like_dom_sf"/>
</dbReference>
<sequence>MDINEKSYNIRRACFNVHNILGPGLLESVYESALIYELELQGFSTEKQVALPVVYRDVNLGLGFRIDILVDNEIIIELKSVEMLNSVHKKQVLTYLKIAKKELGFLVNFNAKSLDKENLIRIINSKSV</sequence>
<gene>
    <name evidence="1" type="ORF">SAMN06295967_10966</name>
</gene>
<dbReference type="NCBIfam" id="TIGR04256">
    <property type="entry name" value="GxxExxY"/>
    <property type="match status" value="1"/>
</dbReference>
<name>A0A239EBP1_9BACT</name>